<accession>A0ABX2TEF2</accession>
<dbReference type="InterPro" id="IPR036390">
    <property type="entry name" value="WH_DNA-bd_sf"/>
</dbReference>
<dbReference type="InterPro" id="IPR036388">
    <property type="entry name" value="WH-like_DNA-bd_sf"/>
</dbReference>
<dbReference type="CDD" id="cd08422">
    <property type="entry name" value="PBP2_CrgA_like"/>
    <property type="match status" value="1"/>
</dbReference>
<dbReference type="EMBL" id="JABFDB010000019">
    <property type="protein sequence ID" value="NYZ22524.1"/>
    <property type="molecule type" value="Genomic_DNA"/>
</dbReference>
<gene>
    <name evidence="6" type="ORF">HND93_22675</name>
</gene>
<comment type="caution">
    <text evidence="6">The sequence shown here is derived from an EMBL/GenBank/DDBJ whole genome shotgun (WGS) entry which is preliminary data.</text>
</comment>
<dbReference type="RefSeq" id="WP_180284296.1">
    <property type="nucleotide sequence ID" value="NZ_JABFDB010000019.1"/>
</dbReference>
<dbReference type="Gene3D" id="3.40.190.290">
    <property type="match status" value="1"/>
</dbReference>
<dbReference type="SUPFAM" id="SSF53850">
    <property type="entry name" value="Periplasmic binding protein-like II"/>
    <property type="match status" value="1"/>
</dbReference>
<evidence type="ECO:0000313" key="6">
    <source>
        <dbReference type="EMBL" id="NYZ22524.1"/>
    </source>
</evidence>
<dbReference type="Pfam" id="PF00126">
    <property type="entry name" value="HTH_1"/>
    <property type="match status" value="1"/>
</dbReference>
<dbReference type="SUPFAM" id="SSF46785">
    <property type="entry name" value="Winged helix' DNA-binding domain"/>
    <property type="match status" value="1"/>
</dbReference>
<evidence type="ECO:0000259" key="5">
    <source>
        <dbReference type="PROSITE" id="PS50931"/>
    </source>
</evidence>
<evidence type="ECO:0000256" key="3">
    <source>
        <dbReference type="ARBA" id="ARBA00023125"/>
    </source>
</evidence>
<name>A0ABX2TEF2_9PROT</name>
<dbReference type="InterPro" id="IPR005119">
    <property type="entry name" value="LysR_subst-bd"/>
</dbReference>
<protein>
    <submittedName>
        <fullName evidence="6">LysR family transcriptional regulator</fullName>
    </submittedName>
</protein>
<dbReference type="InterPro" id="IPR000847">
    <property type="entry name" value="LysR_HTH_N"/>
</dbReference>
<dbReference type="Pfam" id="PF03466">
    <property type="entry name" value="LysR_substrate"/>
    <property type="match status" value="1"/>
</dbReference>
<dbReference type="PANTHER" id="PTHR30537:SF5">
    <property type="entry name" value="HTH-TYPE TRANSCRIPTIONAL ACTIVATOR TTDR-RELATED"/>
    <property type="match status" value="1"/>
</dbReference>
<evidence type="ECO:0000256" key="1">
    <source>
        <dbReference type="ARBA" id="ARBA00009437"/>
    </source>
</evidence>
<keyword evidence="3" id="KW-0238">DNA-binding</keyword>
<dbReference type="PANTHER" id="PTHR30537">
    <property type="entry name" value="HTH-TYPE TRANSCRIPTIONAL REGULATOR"/>
    <property type="match status" value="1"/>
</dbReference>
<evidence type="ECO:0000313" key="7">
    <source>
        <dbReference type="Proteomes" id="UP000584642"/>
    </source>
</evidence>
<dbReference type="InterPro" id="IPR058163">
    <property type="entry name" value="LysR-type_TF_proteobact-type"/>
</dbReference>
<proteinExistence type="inferred from homology"/>
<keyword evidence="4" id="KW-0804">Transcription</keyword>
<dbReference type="Gene3D" id="1.10.10.10">
    <property type="entry name" value="Winged helix-like DNA-binding domain superfamily/Winged helix DNA-binding domain"/>
    <property type="match status" value="1"/>
</dbReference>
<evidence type="ECO:0000256" key="2">
    <source>
        <dbReference type="ARBA" id="ARBA00023015"/>
    </source>
</evidence>
<keyword evidence="2" id="KW-0805">Transcription regulation</keyword>
<evidence type="ECO:0000256" key="4">
    <source>
        <dbReference type="ARBA" id="ARBA00023163"/>
    </source>
</evidence>
<sequence>MDRLDDLTVLVEVVDSGSLSAAAQRLGLSASAVSRRLDQMENRLGTRLLARTTRRIALTDAGAGFCLRARAILAALDEAEQSLTELNEEPRGALRVTMPVMFGQMRVAPLLPPYQRRYPRVTLEASLTDRTVRLVDEGFDLAIRTGRLADSSLIARRLRPMRRRVVASPDYLERRGTPQSPPDLARHDCLTLPGGGRQDWEFLVEGRREILRPAGTFQADNLWVLRHAAVGGLGLARLADFIVEDDLRAGRLTPVLTEFEVTDEAIHAVYPATRHVSPKIRSFIEHLLAGLADRAA</sequence>
<comment type="similarity">
    <text evidence="1">Belongs to the LysR transcriptional regulatory family.</text>
</comment>
<keyword evidence="7" id="KW-1185">Reference proteome</keyword>
<dbReference type="Proteomes" id="UP000584642">
    <property type="component" value="Unassembled WGS sequence"/>
</dbReference>
<organism evidence="6 7">
    <name type="scientific">Azospirillum oleiclasticum</name>
    <dbReference type="NCBI Taxonomy" id="2735135"/>
    <lineage>
        <taxon>Bacteria</taxon>
        <taxon>Pseudomonadati</taxon>
        <taxon>Pseudomonadota</taxon>
        <taxon>Alphaproteobacteria</taxon>
        <taxon>Rhodospirillales</taxon>
        <taxon>Azospirillaceae</taxon>
        <taxon>Azospirillum</taxon>
    </lineage>
</organism>
<dbReference type="PROSITE" id="PS50931">
    <property type="entry name" value="HTH_LYSR"/>
    <property type="match status" value="1"/>
</dbReference>
<reference evidence="6 7" key="1">
    <citation type="submission" date="2020-05" db="EMBL/GenBank/DDBJ databases">
        <title>Azospirillum oleiclasticum sp. nov, a nitrogen-fixing and heavy crude oil-emulsifying bacterium isolated from the crude oil of Yumen Oilfield.</title>
        <authorList>
            <person name="Wu D."/>
            <person name="Cai M."/>
            <person name="Zhang X."/>
        </authorList>
    </citation>
    <scope>NUCLEOTIDE SEQUENCE [LARGE SCALE GENOMIC DNA]</scope>
    <source>
        <strain evidence="6 7">ROY-1-1-2</strain>
    </source>
</reference>
<feature type="domain" description="HTH lysR-type" evidence="5">
    <location>
        <begin position="1"/>
        <end position="59"/>
    </location>
</feature>